<accession>A0A7S1TFZ6</accession>
<evidence type="ECO:0000256" key="13">
    <source>
        <dbReference type="ARBA" id="ARBA00022801"/>
    </source>
</evidence>
<keyword evidence="14 20" id="KW-0067">ATP-binding</keyword>
<feature type="active site" description="Proton acceptor" evidence="19">
    <location>
        <position position="213"/>
    </location>
</feature>
<feature type="region of interest" description="Disordered" evidence="22">
    <location>
        <begin position="361"/>
        <end position="460"/>
    </location>
</feature>
<keyword evidence="8" id="KW-0723">Serine/threonine-protein kinase</keyword>
<dbReference type="PROSITE" id="PS01245">
    <property type="entry name" value="RIO1"/>
    <property type="match status" value="1"/>
</dbReference>
<keyword evidence="9" id="KW-0808">Transferase</keyword>
<dbReference type="EMBL" id="HBGH01012542">
    <property type="protein sequence ID" value="CAD9234904.1"/>
    <property type="molecule type" value="Transcribed_RNA"/>
</dbReference>
<evidence type="ECO:0000256" key="6">
    <source>
        <dbReference type="ARBA" id="ARBA00022490"/>
    </source>
</evidence>
<dbReference type="PANTHER" id="PTHR45723">
    <property type="entry name" value="SERINE/THREONINE-PROTEIN KINASE RIO1"/>
    <property type="match status" value="1"/>
</dbReference>
<comment type="cofactor">
    <cofactor evidence="1 21">
        <name>Mg(2+)</name>
        <dbReference type="ChEBI" id="CHEBI:18420"/>
    </cofactor>
</comment>
<evidence type="ECO:0000256" key="12">
    <source>
        <dbReference type="ARBA" id="ARBA00022777"/>
    </source>
</evidence>
<evidence type="ECO:0000256" key="4">
    <source>
        <dbReference type="ARBA" id="ARBA00012513"/>
    </source>
</evidence>
<evidence type="ECO:0000256" key="18">
    <source>
        <dbReference type="ARBA" id="ARBA00068838"/>
    </source>
</evidence>
<keyword evidence="12" id="KW-0418">Kinase</keyword>
<dbReference type="EC" id="2.7.11.1" evidence="4"/>
<dbReference type="CDD" id="cd05147">
    <property type="entry name" value="RIO1_euk"/>
    <property type="match status" value="1"/>
</dbReference>
<feature type="compositionally biased region" description="Basic residues" evidence="22">
    <location>
        <begin position="434"/>
        <end position="446"/>
    </location>
</feature>
<dbReference type="GO" id="GO:0005737">
    <property type="term" value="C:cytoplasm"/>
    <property type="evidence" value="ECO:0007669"/>
    <property type="project" value="UniProtKB-SubCell"/>
</dbReference>
<feature type="active site" description="4-aspartylphosphate intermediate" evidence="19">
    <location>
        <position position="230"/>
    </location>
</feature>
<keyword evidence="7" id="KW-0690">Ribosome biogenesis</keyword>
<dbReference type="PIRSF" id="PIRSF038147">
    <property type="entry name" value="Ser/Thr_PK_RIO1"/>
    <property type="match status" value="1"/>
</dbReference>
<comment type="similarity">
    <text evidence="3">Belongs to the protein kinase superfamily. RIO-type Ser/Thr kinase family.</text>
</comment>
<feature type="binding site" evidence="21">
    <location>
        <position position="218"/>
    </location>
    <ligand>
        <name>Mg(2+)</name>
        <dbReference type="ChEBI" id="CHEBI:18420"/>
    </ligand>
</feature>
<dbReference type="InterPro" id="IPR018935">
    <property type="entry name" value="RIO_kinase_CS"/>
</dbReference>
<evidence type="ECO:0000256" key="19">
    <source>
        <dbReference type="PIRSR" id="PIRSR038147-1"/>
    </source>
</evidence>
<keyword evidence="13" id="KW-0378">Hydrolase</keyword>
<keyword evidence="11 20" id="KW-0547">Nucleotide-binding</keyword>
<evidence type="ECO:0000256" key="8">
    <source>
        <dbReference type="ARBA" id="ARBA00022527"/>
    </source>
</evidence>
<dbReference type="FunFam" id="3.30.200.20:FF:000148">
    <property type="entry name" value="Serine/threonine-protein kinase RIO1"/>
    <property type="match status" value="1"/>
</dbReference>
<dbReference type="SMART" id="SM00090">
    <property type="entry name" value="RIO"/>
    <property type="match status" value="1"/>
</dbReference>
<dbReference type="InterPro" id="IPR000687">
    <property type="entry name" value="RIO_kinase"/>
</dbReference>
<evidence type="ECO:0000256" key="11">
    <source>
        <dbReference type="ARBA" id="ARBA00022741"/>
    </source>
</evidence>
<evidence type="ECO:0000256" key="22">
    <source>
        <dbReference type="SAM" id="MobiDB-lite"/>
    </source>
</evidence>
<dbReference type="InterPro" id="IPR017407">
    <property type="entry name" value="Ser/Thr_kinase_Rio1"/>
</dbReference>
<comment type="catalytic activity">
    <reaction evidence="16">
        <text>L-threonyl-[protein] + ATP = O-phospho-L-threonyl-[protein] + ADP + H(+)</text>
        <dbReference type="Rhea" id="RHEA:46608"/>
        <dbReference type="Rhea" id="RHEA-COMP:11060"/>
        <dbReference type="Rhea" id="RHEA-COMP:11605"/>
        <dbReference type="ChEBI" id="CHEBI:15378"/>
        <dbReference type="ChEBI" id="CHEBI:30013"/>
        <dbReference type="ChEBI" id="CHEBI:30616"/>
        <dbReference type="ChEBI" id="CHEBI:61977"/>
        <dbReference type="ChEBI" id="CHEBI:456216"/>
        <dbReference type="EC" id="2.7.11.1"/>
    </reaction>
</comment>
<feature type="domain" description="RIO kinase" evidence="23">
    <location>
        <begin position="39"/>
        <end position="276"/>
    </location>
</feature>
<evidence type="ECO:0000256" key="15">
    <source>
        <dbReference type="ARBA" id="ARBA00022842"/>
    </source>
</evidence>
<keyword evidence="6" id="KW-0963">Cytoplasm</keyword>
<feature type="binding site" evidence="20">
    <location>
        <position position="166"/>
    </location>
    <ligand>
        <name>ATP</name>
        <dbReference type="ChEBI" id="CHEBI:30616"/>
    </ligand>
</feature>
<dbReference type="InterPro" id="IPR018934">
    <property type="entry name" value="RIO_dom"/>
</dbReference>
<organism evidence="24">
    <name type="scientific">Compsopogon caeruleus</name>
    <dbReference type="NCBI Taxonomy" id="31354"/>
    <lineage>
        <taxon>Eukaryota</taxon>
        <taxon>Rhodophyta</taxon>
        <taxon>Compsopogonophyceae</taxon>
        <taxon>Compsopogonales</taxon>
        <taxon>Compsopogonaceae</taxon>
        <taxon>Compsopogon</taxon>
    </lineage>
</organism>
<dbReference type="GO" id="GO:0004674">
    <property type="term" value="F:protein serine/threonine kinase activity"/>
    <property type="evidence" value="ECO:0007669"/>
    <property type="project" value="UniProtKB-KW"/>
</dbReference>
<evidence type="ECO:0000256" key="2">
    <source>
        <dbReference type="ARBA" id="ARBA00004496"/>
    </source>
</evidence>
<dbReference type="Pfam" id="PF01163">
    <property type="entry name" value="RIO1"/>
    <property type="match status" value="1"/>
</dbReference>
<feature type="binding site" evidence="21">
    <location>
        <position position="230"/>
    </location>
    <ligand>
        <name>Mg(2+)</name>
        <dbReference type="ChEBI" id="CHEBI:18420"/>
    </ligand>
</feature>
<evidence type="ECO:0000256" key="21">
    <source>
        <dbReference type="PIRSR" id="PIRSR038147-3"/>
    </source>
</evidence>
<keyword evidence="10" id="KW-0479">Metal-binding</keyword>
<dbReference type="InterPro" id="IPR011009">
    <property type="entry name" value="Kinase-like_dom_sf"/>
</dbReference>
<dbReference type="GO" id="GO:0005524">
    <property type="term" value="F:ATP binding"/>
    <property type="evidence" value="ECO:0007669"/>
    <property type="project" value="UniProtKB-KW"/>
</dbReference>
<name>A0A7S1TFZ6_9RHOD</name>
<protein>
    <recommendedName>
        <fullName evidence="5">Serine/threonine-protein kinase RIO1</fullName>
        <ecNumber evidence="4">2.7.11.1</ecNumber>
    </recommendedName>
    <alternativeName>
        <fullName evidence="18">Serine/threonine-protein kinase rio1</fullName>
    </alternativeName>
</protein>
<evidence type="ECO:0000256" key="5">
    <source>
        <dbReference type="ARBA" id="ARBA00016038"/>
    </source>
</evidence>
<evidence type="ECO:0000256" key="14">
    <source>
        <dbReference type="ARBA" id="ARBA00022840"/>
    </source>
</evidence>
<dbReference type="AlphaFoldDB" id="A0A7S1TFZ6"/>
<evidence type="ECO:0000313" key="24">
    <source>
        <dbReference type="EMBL" id="CAD9234904.1"/>
    </source>
</evidence>
<dbReference type="Gene3D" id="3.30.200.20">
    <property type="entry name" value="Phosphorylase Kinase, domain 1"/>
    <property type="match status" value="1"/>
</dbReference>
<dbReference type="GO" id="GO:0016787">
    <property type="term" value="F:hydrolase activity"/>
    <property type="evidence" value="ECO:0007669"/>
    <property type="project" value="UniProtKB-KW"/>
</dbReference>
<reference evidence="24" key="1">
    <citation type="submission" date="2021-01" db="EMBL/GenBank/DDBJ databases">
        <authorList>
            <person name="Corre E."/>
            <person name="Pelletier E."/>
            <person name="Niang G."/>
            <person name="Scheremetjew M."/>
            <person name="Finn R."/>
            <person name="Kale V."/>
            <person name="Holt S."/>
            <person name="Cochrane G."/>
            <person name="Meng A."/>
            <person name="Brown T."/>
            <person name="Cohen L."/>
        </authorList>
    </citation>
    <scope>NUCLEOTIDE SEQUENCE</scope>
    <source>
        <strain evidence="24">SAG 36.94</strain>
    </source>
</reference>
<dbReference type="GO" id="GO:0042254">
    <property type="term" value="P:ribosome biogenesis"/>
    <property type="evidence" value="ECO:0007669"/>
    <property type="project" value="UniProtKB-KW"/>
</dbReference>
<comment type="subcellular location">
    <subcellularLocation>
        <location evidence="2">Cytoplasm</location>
    </subcellularLocation>
</comment>
<evidence type="ECO:0000259" key="23">
    <source>
        <dbReference type="SMART" id="SM00090"/>
    </source>
</evidence>
<dbReference type="Gene3D" id="1.10.510.10">
    <property type="entry name" value="Transferase(Phosphotransferase) domain 1"/>
    <property type="match status" value="1"/>
</dbReference>
<evidence type="ECO:0000256" key="16">
    <source>
        <dbReference type="ARBA" id="ARBA00047899"/>
    </source>
</evidence>
<dbReference type="InterPro" id="IPR051272">
    <property type="entry name" value="RIO-type_Ser/Thr_kinase"/>
</dbReference>
<dbReference type="GO" id="GO:0046872">
    <property type="term" value="F:metal ion binding"/>
    <property type="evidence" value="ECO:0007669"/>
    <property type="project" value="UniProtKB-KW"/>
</dbReference>
<evidence type="ECO:0000256" key="17">
    <source>
        <dbReference type="ARBA" id="ARBA00048679"/>
    </source>
</evidence>
<proteinExistence type="inferred from homology"/>
<feature type="compositionally biased region" description="Basic and acidic residues" evidence="22">
    <location>
        <begin position="416"/>
        <end position="433"/>
    </location>
</feature>
<evidence type="ECO:0000256" key="3">
    <source>
        <dbReference type="ARBA" id="ARBA00009196"/>
    </source>
</evidence>
<gene>
    <name evidence="24" type="ORF">CCAE0312_LOCUS6994</name>
</gene>
<sequence>MEEDEKEWGEELEVMEWERRRGGLAWEEGIGGSSSRDKDRADRATVEQVLDPATRMILFKMLSRGILLRVDGCVSTGKEANVYTGIAAAERPVAVKVFKTSILVFKDRERYVDGDFRFRKGYHKSNARKMVAVWAEKEFRNLARLRSVGVACPEPILLRSPVLVMSFVGRLGWPAPRLKDVSGLSITRLKHLYQEVVCAMRKMFRLANMVHGDLSEYNMLYWDGKVIIIDVSQSVELDHPQALAFLQRDCLNVNDFFIRRQVPVFPIMDMMDLITSGDPLPDDDDTIVSDLAAAYGDLRVEPLTAQYSQVPVVELENMRLVDYLTDREAARPSLPHSDASMVQAAGMASCFVKASSIEFSSEENASASDGDVMPRDDVDESNSDIYSDSDSDSDSDLDNPREGGSAVNAGGNADPLSKRERKEWKKKIKEANRERRRHKVPKKDKKRKEALARRRRHGKR</sequence>
<evidence type="ECO:0000256" key="20">
    <source>
        <dbReference type="PIRSR" id="PIRSR038147-2"/>
    </source>
</evidence>
<evidence type="ECO:0000256" key="7">
    <source>
        <dbReference type="ARBA" id="ARBA00022517"/>
    </source>
</evidence>
<comment type="catalytic activity">
    <reaction evidence="17">
        <text>L-seryl-[protein] + ATP = O-phospho-L-seryl-[protein] + ADP + H(+)</text>
        <dbReference type="Rhea" id="RHEA:17989"/>
        <dbReference type="Rhea" id="RHEA-COMP:9863"/>
        <dbReference type="Rhea" id="RHEA-COMP:11604"/>
        <dbReference type="ChEBI" id="CHEBI:15378"/>
        <dbReference type="ChEBI" id="CHEBI:29999"/>
        <dbReference type="ChEBI" id="CHEBI:30616"/>
        <dbReference type="ChEBI" id="CHEBI:83421"/>
        <dbReference type="ChEBI" id="CHEBI:456216"/>
        <dbReference type="EC" id="2.7.11.1"/>
    </reaction>
</comment>
<evidence type="ECO:0000256" key="9">
    <source>
        <dbReference type="ARBA" id="ARBA00022679"/>
    </source>
</evidence>
<feature type="compositionally biased region" description="Acidic residues" evidence="22">
    <location>
        <begin position="377"/>
        <end position="397"/>
    </location>
</feature>
<dbReference type="SUPFAM" id="SSF56112">
    <property type="entry name" value="Protein kinase-like (PK-like)"/>
    <property type="match status" value="1"/>
</dbReference>
<evidence type="ECO:0000256" key="10">
    <source>
        <dbReference type="ARBA" id="ARBA00022723"/>
    </source>
</evidence>
<evidence type="ECO:0000256" key="1">
    <source>
        <dbReference type="ARBA" id="ARBA00001946"/>
    </source>
</evidence>
<keyword evidence="15" id="KW-0460">Magnesium</keyword>
<feature type="binding site" evidence="20">
    <location>
        <position position="96"/>
    </location>
    <ligand>
        <name>ATP</name>
        <dbReference type="ChEBI" id="CHEBI:30616"/>
    </ligand>
</feature>